<dbReference type="PANTHER" id="PTHR11440">
    <property type="entry name" value="LECITHIN-CHOLESTEROL ACYLTRANSFERASE-RELATED"/>
    <property type="match status" value="1"/>
</dbReference>
<protein>
    <submittedName>
        <fullName evidence="2">Lipase family alpha/beta hydrolase</fullName>
    </submittedName>
</protein>
<dbReference type="SUPFAM" id="SSF53474">
    <property type="entry name" value="alpha/beta-Hydrolases"/>
    <property type="match status" value="1"/>
</dbReference>
<keyword evidence="3" id="KW-1185">Reference proteome</keyword>
<dbReference type="RefSeq" id="WP_370562524.1">
    <property type="nucleotide sequence ID" value="NZ_JBFWIB010000002.1"/>
</dbReference>
<reference evidence="2 3" key="1">
    <citation type="submission" date="2024-07" db="EMBL/GenBank/DDBJ databases">
        <title>Luteimonas salilacus sp. nov., isolated from the shore soil of Salt Lake in Tibet of China.</title>
        <authorList>
            <person name="Zhang X."/>
            <person name="Li A."/>
        </authorList>
    </citation>
    <scope>NUCLEOTIDE SEQUENCE [LARGE SCALE GENOMIC DNA]</scope>
    <source>
        <strain evidence="2 3">B3-2-R+30</strain>
    </source>
</reference>
<dbReference type="Proteomes" id="UP001566331">
    <property type="component" value="Unassembled WGS sequence"/>
</dbReference>
<dbReference type="Gene3D" id="3.40.50.1820">
    <property type="entry name" value="alpha/beta hydrolase"/>
    <property type="match status" value="1"/>
</dbReference>
<feature type="region of interest" description="Disordered" evidence="1">
    <location>
        <begin position="411"/>
        <end position="456"/>
    </location>
</feature>
<dbReference type="InterPro" id="IPR003386">
    <property type="entry name" value="LACT/PDAT_acylTrfase"/>
</dbReference>
<comment type="caution">
    <text evidence="2">The sequence shown here is derived from an EMBL/GenBank/DDBJ whole genome shotgun (WGS) entry which is preliminary data.</text>
</comment>
<organism evidence="2 3">
    <name type="scientific">Luteimonas salinilitoris</name>
    <dbReference type="NCBI Taxonomy" id="3237697"/>
    <lineage>
        <taxon>Bacteria</taxon>
        <taxon>Pseudomonadati</taxon>
        <taxon>Pseudomonadota</taxon>
        <taxon>Gammaproteobacteria</taxon>
        <taxon>Lysobacterales</taxon>
        <taxon>Lysobacteraceae</taxon>
        <taxon>Luteimonas</taxon>
    </lineage>
</organism>
<keyword evidence="2" id="KW-0378">Hydrolase</keyword>
<evidence type="ECO:0000256" key="1">
    <source>
        <dbReference type="SAM" id="MobiDB-lite"/>
    </source>
</evidence>
<dbReference type="InterPro" id="IPR029058">
    <property type="entry name" value="AB_hydrolase_fold"/>
</dbReference>
<dbReference type="EMBL" id="JBFWIC010000004">
    <property type="protein sequence ID" value="MEZ0473806.1"/>
    <property type="molecule type" value="Genomic_DNA"/>
</dbReference>
<accession>A0ABV4HM54</accession>
<gene>
    <name evidence="2" type="ORF">AB6713_04125</name>
</gene>
<name>A0ABV4HM54_9GAMM</name>
<evidence type="ECO:0000313" key="3">
    <source>
        <dbReference type="Proteomes" id="UP001566331"/>
    </source>
</evidence>
<sequence length="494" mass="54438">MEVKDEAVPIVFVPGIMGSNLRNKETGEAVWTPNSIFRLAWQWVFRGSATRQRKLNPKTTEVDDGGAFFGESATVPDGDTAKKRGWGTAAKFGYGKFIPWLDDTLNKDESTSPWESMEDKADILDAWAPEKAVDLLTSTDSETAGTVFCPVHCVGYNWLQSNGESGKYLVGKINEIIEHWQNGGEGKRTRYRCEKVILVTHSMGGLVSRAALHEAYGLEEDAEITNKVLGIVHGVMPALGAPAAYHHVRTGYDFPTGLVLGSNAAQITAVFANAPGALELLPNKNYPKGWLRAKDKGTGPDDGVMMRLPAANPYTEIYNQENKWYRLVDKELIDPAKIHGKAEVPLDPWSNVYRDNLRETKNFHDELGDWYFDPSYIHYGADEEIKTYQTLGWETADQVTLGEEALREAAVHGRKSDPVTLDMPERPKFKIPKASEPGDETVSKWSGAGPGESGSAAVKQSFKLTGIKHGSSYEDDAVQQSTLYAIGKLLGRLA</sequence>
<dbReference type="Pfam" id="PF02450">
    <property type="entry name" value="LCAT"/>
    <property type="match status" value="1"/>
</dbReference>
<dbReference type="GO" id="GO:0016787">
    <property type="term" value="F:hydrolase activity"/>
    <property type="evidence" value="ECO:0007669"/>
    <property type="project" value="UniProtKB-KW"/>
</dbReference>
<feature type="compositionally biased region" description="Basic and acidic residues" evidence="1">
    <location>
        <begin position="411"/>
        <end position="428"/>
    </location>
</feature>
<proteinExistence type="predicted"/>
<evidence type="ECO:0000313" key="2">
    <source>
        <dbReference type="EMBL" id="MEZ0473806.1"/>
    </source>
</evidence>